<dbReference type="InterPro" id="IPR018739">
    <property type="entry name" value="DUF2281"/>
</dbReference>
<proteinExistence type="predicted"/>
<dbReference type="STRING" id="1653476.THC_1205"/>
<sequence>MESLIEMIKKLPPEYEQEVYDFVQFLLEKKYPKPKKELKLSWRGALQNLKDKYTSVELQHKNLELLSD</sequence>
<protein>
    <recommendedName>
        <fullName evidence="1">DUF2281 domain-containing protein</fullName>
    </recommendedName>
</protein>
<dbReference type="KEGG" id="cthi:THC_1205"/>
<gene>
    <name evidence="2" type="ORF">THC_1205</name>
</gene>
<evidence type="ECO:0000313" key="3">
    <source>
        <dbReference type="Proteomes" id="UP000068196"/>
    </source>
</evidence>
<evidence type="ECO:0000313" key="2">
    <source>
        <dbReference type="EMBL" id="BAU23576.1"/>
    </source>
</evidence>
<dbReference type="Proteomes" id="UP000068196">
    <property type="component" value="Chromosome"/>
</dbReference>
<reference evidence="3" key="2">
    <citation type="journal article" date="2016" name="Int. J. Syst. Evol. Microbiol.">
        <title>Caldimicrobium thiodismutans sp. nov., a sulfur-disproportionating bacterium isolated from a hot spring.</title>
        <authorList>
            <person name="Kojima H."/>
            <person name="Umezawa K."/>
            <person name="Fukui M."/>
        </authorList>
    </citation>
    <scope>NUCLEOTIDE SEQUENCE [LARGE SCALE GENOMIC DNA]</scope>
    <source>
        <strain evidence="3">TF1</strain>
    </source>
</reference>
<accession>A0A0U5AW95</accession>
<dbReference type="EMBL" id="AP014945">
    <property type="protein sequence ID" value="BAU23576.1"/>
    <property type="molecule type" value="Genomic_DNA"/>
</dbReference>
<feature type="domain" description="DUF2281" evidence="1">
    <location>
        <begin position="4"/>
        <end position="61"/>
    </location>
</feature>
<evidence type="ECO:0000259" key="1">
    <source>
        <dbReference type="Pfam" id="PF10047"/>
    </source>
</evidence>
<keyword evidence="3" id="KW-1185">Reference proteome</keyword>
<organism evidence="2 3">
    <name type="scientific">Caldimicrobium thiodismutans</name>
    <dbReference type="NCBI Taxonomy" id="1653476"/>
    <lineage>
        <taxon>Bacteria</taxon>
        <taxon>Pseudomonadati</taxon>
        <taxon>Thermodesulfobacteriota</taxon>
        <taxon>Thermodesulfobacteria</taxon>
        <taxon>Thermodesulfobacteriales</taxon>
        <taxon>Thermodesulfobacteriaceae</taxon>
        <taxon>Caldimicrobium</taxon>
    </lineage>
</organism>
<dbReference type="Pfam" id="PF10047">
    <property type="entry name" value="DUF2281"/>
    <property type="match status" value="1"/>
</dbReference>
<dbReference type="PATRIC" id="fig|1653476.3.peg.1249"/>
<dbReference type="AlphaFoldDB" id="A0A0U5AW95"/>
<reference evidence="2 3" key="1">
    <citation type="journal article" date="2016" name="Int. J. Syst. Evol. Microbiol.">
        <title>Caldimicrobium thiodismutans sp. nov., a sulfur-disproportionating bacterium isolated from a hot spring, and emended description of the genus Caldimicrobium.</title>
        <authorList>
            <person name="Kojima H."/>
            <person name="Umezawa K."/>
            <person name="Fukui M."/>
        </authorList>
    </citation>
    <scope>NUCLEOTIDE SEQUENCE [LARGE SCALE GENOMIC DNA]</scope>
    <source>
        <strain evidence="2 3">TF1</strain>
    </source>
</reference>
<name>A0A0U5AW95_9BACT</name>